<dbReference type="Proteomes" id="UP000091956">
    <property type="component" value="Unassembled WGS sequence"/>
</dbReference>
<evidence type="ECO:0000313" key="8">
    <source>
        <dbReference type="EMBL" id="OBT94144.1"/>
    </source>
</evidence>
<feature type="transmembrane region" description="Helical" evidence="6">
    <location>
        <begin position="131"/>
        <end position="153"/>
    </location>
</feature>
<comment type="subcellular location">
    <subcellularLocation>
        <location evidence="1">Membrane</location>
        <topology evidence="1">Multi-pass membrane protein</topology>
    </subcellularLocation>
</comment>
<dbReference type="InterPro" id="IPR049326">
    <property type="entry name" value="Rhodopsin_dom_fungi"/>
</dbReference>
<dbReference type="Pfam" id="PF20684">
    <property type="entry name" value="Fung_rhodopsin"/>
    <property type="match status" value="1"/>
</dbReference>
<evidence type="ECO:0000256" key="3">
    <source>
        <dbReference type="ARBA" id="ARBA00022989"/>
    </source>
</evidence>
<dbReference type="InterPro" id="IPR052337">
    <property type="entry name" value="SAT4-like"/>
</dbReference>
<dbReference type="GO" id="GO:0016020">
    <property type="term" value="C:membrane"/>
    <property type="evidence" value="ECO:0007669"/>
    <property type="project" value="UniProtKB-SubCell"/>
</dbReference>
<dbReference type="STRING" id="342668.A0A1B8GE90"/>
<proteinExistence type="inferred from homology"/>
<evidence type="ECO:0000256" key="6">
    <source>
        <dbReference type="SAM" id="Phobius"/>
    </source>
</evidence>
<comment type="similarity">
    <text evidence="5">Belongs to the SAT4 family.</text>
</comment>
<keyword evidence="9" id="KW-1185">Reference proteome</keyword>
<dbReference type="PANTHER" id="PTHR33048:SF42">
    <property type="entry name" value="INTEGRAL MEMBRANE PROTEIN"/>
    <property type="match status" value="1"/>
</dbReference>
<dbReference type="RefSeq" id="XP_018127877.1">
    <property type="nucleotide sequence ID" value="XM_018276402.2"/>
</dbReference>
<evidence type="ECO:0000313" key="9">
    <source>
        <dbReference type="Proteomes" id="UP000091956"/>
    </source>
</evidence>
<sequence>MAPSNLTRYEELPVHADNDLGPYLNRSIWILAVLAGTLLGLRLYSKLYRHRSLWWDDYILIAAWVALVASTSLQSAGIKFGLGKHYEDMQDKEKVSLFSYAAGFFSILATVWSKTSFAVTLLRVSNGWMKWLVWFIIVSTNLVLGANAIIQWIQCWPVEKLWHTWIKGRCWSYEIIQDYNIFVAAFSGFVDILLALLPWKIISPIVTNKRETIGVLIAMSMGVIAGIVSFLKIRTITSIGDENTTNVSLFIFGTAEGATSIMAASIPVLRALIKTNTRPQDYQDHDRPASTRVMFRSSTLSVELESRHNYEVDCSK</sequence>
<evidence type="ECO:0000256" key="2">
    <source>
        <dbReference type="ARBA" id="ARBA00022692"/>
    </source>
</evidence>
<feature type="domain" description="Rhodopsin" evidence="7">
    <location>
        <begin position="41"/>
        <end position="274"/>
    </location>
</feature>
<dbReference type="AlphaFoldDB" id="A0A1B8GE90"/>
<feature type="transmembrane region" description="Helical" evidence="6">
    <location>
        <begin position="251"/>
        <end position="273"/>
    </location>
</feature>
<feature type="transmembrane region" description="Helical" evidence="6">
    <location>
        <begin position="181"/>
        <end position="201"/>
    </location>
</feature>
<organism evidence="8 9">
    <name type="scientific">Pseudogymnoascus verrucosus</name>
    <dbReference type="NCBI Taxonomy" id="342668"/>
    <lineage>
        <taxon>Eukaryota</taxon>
        <taxon>Fungi</taxon>
        <taxon>Dikarya</taxon>
        <taxon>Ascomycota</taxon>
        <taxon>Pezizomycotina</taxon>
        <taxon>Leotiomycetes</taxon>
        <taxon>Thelebolales</taxon>
        <taxon>Thelebolaceae</taxon>
        <taxon>Pseudogymnoascus</taxon>
    </lineage>
</organism>
<keyword evidence="4 6" id="KW-0472">Membrane</keyword>
<evidence type="ECO:0000256" key="5">
    <source>
        <dbReference type="ARBA" id="ARBA00038359"/>
    </source>
</evidence>
<keyword evidence="2 6" id="KW-0812">Transmembrane</keyword>
<dbReference type="GeneID" id="28840351"/>
<feature type="transmembrane region" description="Helical" evidence="6">
    <location>
        <begin position="97"/>
        <end position="119"/>
    </location>
</feature>
<keyword evidence="3 6" id="KW-1133">Transmembrane helix</keyword>
<evidence type="ECO:0000256" key="1">
    <source>
        <dbReference type="ARBA" id="ARBA00004141"/>
    </source>
</evidence>
<dbReference type="OrthoDB" id="5417887at2759"/>
<dbReference type="EMBL" id="KV460246">
    <property type="protein sequence ID" value="OBT94144.1"/>
    <property type="molecule type" value="Genomic_DNA"/>
</dbReference>
<evidence type="ECO:0000259" key="7">
    <source>
        <dbReference type="Pfam" id="PF20684"/>
    </source>
</evidence>
<name>A0A1B8GE90_9PEZI</name>
<protein>
    <recommendedName>
        <fullName evidence="7">Rhodopsin domain-containing protein</fullName>
    </recommendedName>
</protein>
<dbReference type="PANTHER" id="PTHR33048">
    <property type="entry name" value="PTH11-LIKE INTEGRAL MEMBRANE PROTEIN (AFU_ORTHOLOGUE AFUA_5G11245)"/>
    <property type="match status" value="1"/>
</dbReference>
<evidence type="ECO:0000256" key="4">
    <source>
        <dbReference type="ARBA" id="ARBA00023136"/>
    </source>
</evidence>
<accession>A0A1B8GE90</accession>
<feature type="transmembrane region" description="Helical" evidence="6">
    <location>
        <begin position="27"/>
        <end position="45"/>
    </location>
</feature>
<feature type="transmembrane region" description="Helical" evidence="6">
    <location>
        <begin position="57"/>
        <end position="77"/>
    </location>
</feature>
<gene>
    <name evidence="8" type="ORF">VE01_06965</name>
</gene>
<reference evidence="9" key="2">
    <citation type="journal article" date="2018" name="Nat. Commun.">
        <title>Extreme sensitivity to ultraviolet light in the fungal pathogen causing white-nose syndrome of bats.</title>
        <authorList>
            <person name="Palmer J.M."/>
            <person name="Drees K.P."/>
            <person name="Foster J.T."/>
            <person name="Lindner D.L."/>
        </authorList>
    </citation>
    <scope>NUCLEOTIDE SEQUENCE [LARGE SCALE GENOMIC DNA]</scope>
    <source>
        <strain evidence="9">UAMH 10579</strain>
    </source>
</reference>
<feature type="transmembrane region" description="Helical" evidence="6">
    <location>
        <begin position="213"/>
        <end position="231"/>
    </location>
</feature>
<reference evidence="8 9" key="1">
    <citation type="submission" date="2016-03" db="EMBL/GenBank/DDBJ databases">
        <title>Comparative genomics of Pseudogymnoascus destructans, the fungus causing white-nose syndrome of bats.</title>
        <authorList>
            <person name="Palmer J.M."/>
            <person name="Drees K.P."/>
            <person name="Foster J.T."/>
            <person name="Lindner D.L."/>
        </authorList>
    </citation>
    <scope>NUCLEOTIDE SEQUENCE [LARGE SCALE GENOMIC DNA]</scope>
    <source>
        <strain evidence="8 9">UAMH 10579</strain>
    </source>
</reference>